<protein>
    <recommendedName>
        <fullName evidence="4">Replisome organizer</fullName>
    </recommendedName>
</protein>
<evidence type="ECO:0000313" key="2">
    <source>
        <dbReference type="EMBL" id="OSG88152.1"/>
    </source>
</evidence>
<evidence type="ECO:0008006" key="4">
    <source>
        <dbReference type="Google" id="ProtNLM"/>
    </source>
</evidence>
<dbReference type="Proteomes" id="UP000193377">
    <property type="component" value="Unassembled WGS sequence"/>
</dbReference>
<name>A0A1X2Z173_BIFAD</name>
<sequence>MTGESEVRDGYTRLDNGFWADARICRLRDEMPRAALIYVMALSWCSCNLTDGDIDTDQLTYTLGASEQEIETLIDIGLFQQTITGVRINEYQSNGNHTKKELADRTARNTASKRRSRARQASDDKYSADFETFWKAYPRHVDKRPAWKAWKNAIQDTGADTIINSARAYARQVEIEGTEPKYVKYAATWLNAAGWENEYDIRPSLTLRTNPTMMSRNESNRMANLNRAWQYMSDEERQRAMGGTG</sequence>
<organism evidence="2 3">
    <name type="scientific">Bifidobacterium adolescentis</name>
    <dbReference type="NCBI Taxonomy" id="1680"/>
    <lineage>
        <taxon>Bacteria</taxon>
        <taxon>Bacillati</taxon>
        <taxon>Actinomycetota</taxon>
        <taxon>Actinomycetes</taxon>
        <taxon>Bifidobacteriales</taxon>
        <taxon>Bifidobacteriaceae</taxon>
        <taxon>Bifidobacterium</taxon>
    </lineage>
</organism>
<feature type="compositionally biased region" description="Basic and acidic residues" evidence="1">
    <location>
        <begin position="98"/>
        <end position="107"/>
    </location>
</feature>
<dbReference type="RefSeq" id="WP_143240593.1">
    <property type="nucleotide sequence ID" value="NZ_LNKD01000001.1"/>
</dbReference>
<evidence type="ECO:0000313" key="3">
    <source>
        <dbReference type="Proteomes" id="UP000193377"/>
    </source>
</evidence>
<gene>
    <name evidence="2" type="ORF">B0487_1071</name>
</gene>
<reference evidence="2 3" key="1">
    <citation type="journal article" date="2016" name="Sci. Rep.">
        <title>Evaluation of genetic diversity among strains of the human gut commensal Bifidobacterium adolescentis.</title>
        <authorList>
            <person name="Duranti S."/>
            <person name="Milani C."/>
            <person name="Lugli G.A."/>
            <person name="Mancabelli L."/>
            <person name="Turroni F."/>
            <person name="Ferrario C."/>
            <person name="Mangifesta M."/>
            <person name="Viappiani A."/>
            <person name="Sanchez B."/>
            <person name="Margolles A."/>
            <person name="van Sinderen D."/>
            <person name="Ventura M."/>
        </authorList>
    </citation>
    <scope>NUCLEOTIDE SEQUENCE [LARGE SCALE GENOMIC DNA]</scope>
    <source>
        <strain evidence="2 3">487B</strain>
    </source>
</reference>
<dbReference type="AlphaFoldDB" id="A0A1X2Z173"/>
<feature type="region of interest" description="Disordered" evidence="1">
    <location>
        <begin position="94"/>
        <end position="121"/>
    </location>
</feature>
<dbReference type="EMBL" id="LNKD01000001">
    <property type="protein sequence ID" value="OSG88152.1"/>
    <property type="molecule type" value="Genomic_DNA"/>
</dbReference>
<proteinExistence type="predicted"/>
<comment type="caution">
    <text evidence="2">The sequence shown here is derived from an EMBL/GenBank/DDBJ whole genome shotgun (WGS) entry which is preliminary data.</text>
</comment>
<evidence type="ECO:0000256" key="1">
    <source>
        <dbReference type="SAM" id="MobiDB-lite"/>
    </source>
</evidence>
<accession>A0A1X2Z173</accession>